<dbReference type="GO" id="GO:0004845">
    <property type="term" value="F:uracil phosphoribosyltransferase activity"/>
    <property type="evidence" value="ECO:0007669"/>
    <property type="project" value="UniProtKB-EC"/>
</dbReference>
<dbReference type="EC" id="2.4.2.9" evidence="2"/>
<evidence type="ECO:0000259" key="1">
    <source>
        <dbReference type="Pfam" id="PF14681"/>
    </source>
</evidence>
<feature type="domain" description="Phosphoribosyltransferase" evidence="1">
    <location>
        <begin position="12"/>
        <end position="214"/>
    </location>
</feature>
<name>A0ABV6BAY5_9GAMM</name>
<accession>A0ABV6BAY5</accession>
<dbReference type="NCBIfam" id="NF001097">
    <property type="entry name" value="PRK00129.1"/>
    <property type="match status" value="1"/>
</dbReference>
<reference evidence="2 3" key="1">
    <citation type="submission" date="2024-09" db="EMBL/GenBank/DDBJ databases">
        <authorList>
            <person name="Sun Q."/>
            <person name="Mori K."/>
        </authorList>
    </citation>
    <scope>NUCLEOTIDE SEQUENCE [LARGE SCALE GENOMIC DNA]</scope>
    <source>
        <strain evidence="2 3">KCTC 23315</strain>
    </source>
</reference>
<evidence type="ECO:0000313" key="2">
    <source>
        <dbReference type="EMBL" id="MFC0048044.1"/>
    </source>
</evidence>
<sequence>MHLFELNQQLSVAQSLLAQLRDPDIQQDRWRFRHNLQRLGMLLAYELSKTLQYQSFPLHTSLGVAKAADLDQQPLLICVMRAGLPFYQGFSDVFDQADSGFIGAYRQAEQAGMDQDIFLGYSANPAIDGRDLVLIDPMLATGSSLLKVWRLLQQSGTPRSLHIAAAIAAPEGLALLQRELGSAAHFWIGAVDERLNEQAYIVPGLGDAGDLCFGDKG</sequence>
<dbReference type="RefSeq" id="WP_377241866.1">
    <property type="nucleotide sequence ID" value="NZ_JBHLXP010000001.1"/>
</dbReference>
<keyword evidence="3" id="KW-1185">Reference proteome</keyword>
<organism evidence="2 3">
    <name type="scientific">Rheinheimera tilapiae</name>
    <dbReference type="NCBI Taxonomy" id="875043"/>
    <lineage>
        <taxon>Bacteria</taxon>
        <taxon>Pseudomonadati</taxon>
        <taxon>Pseudomonadota</taxon>
        <taxon>Gammaproteobacteria</taxon>
        <taxon>Chromatiales</taxon>
        <taxon>Chromatiaceae</taxon>
        <taxon>Rheinheimera</taxon>
    </lineage>
</organism>
<dbReference type="EMBL" id="JBHLXP010000001">
    <property type="protein sequence ID" value="MFC0048044.1"/>
    <property type="molecule type" value="Genomic_DNA"/>
</dbReference>
<evidence type="ECO:0000313" key="3">
    <source>
        <dbReference type="Proteomes" id="UP001589813"/>
    </source>
</evidence>
<dbReference type="InterPro" id="IPR000836">
    <property type="entry name" value="PRTase_dom"/>
</dbReference>
<dbReference type="InterPro" id="IPR029057">
    <property type="entry name" value="PRTase-like"/>
</dbReference>
<proteinExistence type="predicted"/>
<dbReference type="Proteomes" id="UP001589813">
    <property type="component" value="Unassembled WGS sequence"/>
</dbReference>
<dbReference type="Gene3D" id="3.40.50.2020">
    <property type="match status" value="1"/>
</dbReference>
<dbReference type="CDD" id="cd06223">
    <property type="entry name" value="PRTases_typeI"/>
    <property type="match status" value="1"/>
</dbReference>
<comment type="caution">
    <text evidence="2">The sequence shown here is derived from an EMBL/GenBank/DDBJ whole genome shotgun (WGS) entry which is preliminary data.</text>
</comment>
<dbReference type="SUPFAM" id="SSF53271">
    <property type="entry name" value="PRTase-like"/>
    <property type="match status" value="1"/>
</dbReference>
<keyword evidence="2" id="KW-0328">Glycosyltransferase</keyword>
<gene>
    <name evidence="2" type="primary">upp</name>
    <name evidence="2" type="ORF">ACFFJP_07055</name>
</gene>
<keyword evidence="2" id="KW-0808">Transferase</keyword>
<protein>
    <submittedName>
        <fullName evidence="2">Uracil phosphoribosyltransferase</fullName>
        <ecNumber evidence="2">2.4.2.9</ecNumber>
    </submittedName>
</protein>
<dbReference type="Pfam" id="PF14681">
    <property type="entry name" value="UPRTase"/>
    <property type="match status" value="1"/>
</dbReference>